<comment type="caution">
    <text evidence="2">The sequence shown here is derived from an EMBL/GenBank/DDBJ whole genome shotgun (WGS) entry which is preliminary data.</text>
</comment>
<dbReference type="RefSeq" id="WP_034673436.1">
    <property type="nucleotide sequence ID" value="NZ_FPAP01000003.1"/>
</dbReference>
<dbReference type="Pfam" id="PF13648">
    <property type="entry name" value="Lipocalin_4"/>
    <property type="match status" value="1"/>
</dbReference>
<dbReference type="Proteomes" id="UP000028713">
    <property type="component" value="Unassembled WGS sequence"/>
</dbReference>
<evidence type="ECO:0000259" key="1">
    <source>
        <dbReference type="Pfam" id="PF13648"/>
    </source>
</evidence>
<feature type="domain" description="Lipocalin-like" evidence="1">
    <location>
        <begin position="32"/>
        <end position="123"/>
    </location>
</feature>
<organism evidence="2 3">
    <name type="scientific">Chryseobacterium formosense</name>
    <dbReference type="NCBI Taxonomy" id="236814"/>
    <lineage>
        <taxon>Bacteria</taxon>
        <taxon>Pseudomonadati</taxon>
        <taxon>Bacteroidota</taxon>
        <taxon>Flavobacteriia</taxon>
        <taxon>Flavobacteriales</taxon>
        <taxon>Weeksellaceae</taxon>
        <taxon>Chryseobacterium group</taxon>
        <taxon>Chryseobacterium</taxon>
    </lineage>
</organism>
<protein>
    <recommendedName>
        <fullName evidence="1">Lipocalin-like domain-containing protein</fullName>
    </recommendedName>
</protein>
<proteinExistence type="predicted"/>
<dbReference type="InterPro" id="IPR024311">
    <property type="entry name" value="Lipocalin-like"/>
</dbReference>
<dbReference type="STRING" id="236814.IX39_03270"/>
<dbReference type="EMBL" id="JPRP01000001">
    <property type="protein sequence ID" value="KFE99699.1"/>
    <property type="molecule type" value="Genomic_DNA"/>
</dbReference>
<name>A0A085Z5I6_9FLAO</name>
<reference evidence="2 3" key="1">
    <citation type="submission" date="2014-07" db="EMBL/GenBank/DDBJ databases">
        <title>Genome of Chryseobacterium formosense LMG 24722.</title>
        <authorList>
            <person name="Pipes S.E."/>
            <person name="Stropko S.J."/>
            <person name="Newman J.D."/>
        </authorList>
    </citation>
    <scope>NUCLEOTIDE SEQUENCE [LARGE SCALE GENOMIC DNA]</scope>
    <source>
        <strain evidence="2 3">LMG 24722</strain>
    </source>
</reference>
<keyword evidence="3" id="KW-1185">Reference proteome</keyword>
<evidence type="ECO:0000313" key="3">
    <source>
        <dbReference type="Proteomes" id="UP000028713"/>
    </source>
</evidence>
<evidence type="ECO:0000313" key="2">
    <source>
        <dbReference type="EMBL" id="KFE99699.1"/>
    </source>
</evidence>
<dbReference type="eggNOG" id="ENOG5030ZHZ">
    <property type="taxonomic scope" value="Bacteria"/>
</dbReference>
<sequence>MKKFFLFAIISSGFVFNSCSNDDDDQTEEFSIVGVWHPSREIVVSGNNGVTLSNTSYSGCYSTSTFDFKSNNTLVSNIFELNTSDNCVSTGIDTVPYTYDHNAKKLVIEGEDIEIVSRTVNELQIVSEYDDRNGDGIDDKVIFVLAR</sequence>
<gene>
    <name evidence="2" type="ORF">IX39_03270</name>
</gene>
<dbReference type="OrthoDB" id="1262396at2"/>
<dbReference type="AlphaFoldDB" id="A0A085Z5I6"/>
<accession>A0A085Z5I6</accession>